<reference evidence="1 2" key="1">
    <citation type="submission" date="2020-04" db="EMBL/GenBank/DDBJ databases">
        <authorList>
            <person name="Wallbank WR R."/>
            <person name="Pardo Diaz C."/>
            <person name="Kozak K."/>
            <person name="Martin S."/>
            <person name="Jiggins C."/>
            <person name="Moest M."/>
            <person name="Warren A I."/>
            <person name="Byers J.R.P. K."/>
            <person name="Montejo-Kovacevich G."/>
            <person name="Yen C E."/>
        </authorList>
    </citation>
    <scope>NUCLEOTIDE SEQUENCE [LARGE SCALE GENOMIC DNA]</scope>
</reference>
<dbReference type="Proteomes" id="UP000494256">
    <property type="component" value="Unassembled WGS sequence"/>
</dbReference>
<protein>
    <submittedName>
        <fullName evidence="1">Uncharacterized protein</fullName>
    </submittedName>
</protein>
<accession>A0A8S1B0F0</accession>
<name>A0A8S1B0F0_ARCPL</name>
<comment type="caution">
    <text evidence="1">The sequence shown here is derived from an EMBL/GenBank/DDBJ whole genome shotgun (WGS) entry which is preliminary data.</text>
</comment>
<evidence type="ECO:0000313" key="2">
    <source>
        <dbReference type="Proteomes" id="UP000494256"/>
    </source>
</evidence>
<organism evidence="1 2">
    <name type="scientific">Arctia plantaginis</name>
    <name type="common">Wood tiger moth</name>
    <name type="synonym">Phalaena plantaginis</name>
    <dbReference type="NCBI Taxonomy" id="874455"/>
    <lineage>
        <taxon>Eukaryota</taxon>
        <taxon>Metazoa</taxon>
        <taxon>Ecdysozoa</taxon>
        <taxon>Arthropoda</taxon>
        <taxon>Hexapoda</taxon>
        <taxon>Insecta</taxon>
        <taxon>Pterygota</taxon>
        <taxon>Neoptera</taxon>
        <taxon>Endopterygota</taxon>
        <taxon>Lepidoptera</taxon>
        <taxon>Glossata</taxon>
        <taxon>Ditrysia</taxon>
        <taxon>Noctuoidea</taxon>
        <taxon>Erebidae</taxon>
        <taxon>Arctiinae</taxon>
        <taxon>Arctia</taxon>
    </lineage>
</organism>
<dbReference type="AlphaFoldDB" id="A0A8S1B0F0"/>
<dbReference type="EMBL" id="CADEBD010000353">
    <property type="protein sequence ID" value="CAB3251160.1"/>
    <property type="molecule type" value="Genomic_DNA"/>
</dbReference>
<proteinExistence type="predicted"/>
<sequence>MSVKLFVYSQEQVEVPSPPPAYETVVEGTSIQKDCHTLQDTVTQPCLTCNDGERCDSDLPSYEAAVMLRDTKL</sequence>
<evidence type="ECO:0000313" key="1">
    <source>
        <dbReference type="EMBL" id="CAB3251160.1"/>
    </source>
</evidence>
<gene>
    <name evidence="1" type="ORF">APLA_LOCUS13547</name>
</gene>
<dbReference type="OrthoDB" id="7367179at2759"/>